<proteinExistence type="inferred from homology"/>
<evidence type="ECO:0000313" key="6">
    <source>
        <dbReference type="Proteomes" id="UP000326799"/>
    </source>
</evidence>
<dbReference type="InterPro" id="IPR036291">
    <property type="entry name" value="NAD(P)-bd_dom_sf"/>
</dbReference>
<evidence type="ECO:0000256" key="4">
    <source>
        <dbReference type="RuleBase" id="RU000363"/>
    </source>
</evidence>
<protein>
    <recommendedName>
        <fullName evidence="7">Short-chain dehydrogenase</fullName>
    </recommendedName>
</protein>
<evidence type="ECO:0000256" key="1">
    <source>
        <dbReference type="ARBA" id="ARBA00006484"/>
    </source>
</evidence>
<name>A0A5N6EIH8_9EURO</name>
<dbReference type="SUPFAM" id="SSF51735">
    <property type="entry name" value="NAD(P)-binding Rossmann-fold domains"/>
    <property type="match status" value="1"/>
</dbReference>
<keyword evidence="6" id="KW-1185">Reference proteome</keyword>
<evidence type="ECO:0000256" key="3">
    <source>
        <dbReference type="ARBA" id="ARBA00023002"/>
    </source>
</evidence>
<organism evidence="5 6">
    <name type="scientific">Aspergillus novoparasiticus</name>
    <dbReference type="NCBI Taxonomy" id="986946"/>
    <lineage>
        <taxon>Eukaryota</taxon>
        <taxon>Fungi</taxon>
        <taxon>Dikarya</taxon>
        <taxon>Ascomycota</taxon>
        <taxon>Pezizomycotina</taxon>
        <taxon>Eurotiomycetes</taxon>
        <taxon>Eurotiomycetidae</taxon>
        <taxon>Eurotiales</taxon>
        <taxon>Aspergillaceae</taxon>
        <taxon>Aspergillus</taxon>
        <taxon>Aspergillus subgen. Circumdati</taxon>
    </lineage>
</organism>
<dbReference type="PRINTS" id="PR00081">
    <property type="entry name" value="GDHRDH"/>
</dbReference>
<dbReference type="GO" id="GO:0016491">
    <property type="term" value="F:oxidoreductase activity"/>
    <property type="evidence" value="ECO:0007669"/>
    <property type="project" value="UniProtKB-KW"/>
</dbReference>
<dbReference type="PANTHER" id="PTHR24320:SF283">
    <property type="entry name" value="RETINOL DEHYDROGENASE 11"/>
    <property type="match status" value="1"/>
</dbReference>
<dbReference type="PRINTS" id="PR00080">
    <property type="entry name" value="SDRFAMILY"/>
</dbReference>
<dbReference type="InterPro" id="IPR002347">
    <property type="entry name" value="SDR_fam"/>
</dbReference>
<evidence type="ECO:0008006" key="7">
    <source>
        <dbReference type="Google" id="ProtNLM"/>
    </source>
</evidence>
<dbReference type="Pfam" id="PF00106">
    <property type="entry name" value="adh_short"/>
    <property type="match status" value="1"/>
</dbReference>
<dbReference type="Proteomes" id="UP000326799">
    <property type="component" value="Unassembled WGS sequence"/>
</dbReference>
<dbReference type="EMBL" id="ML733464">
    <property type="protein sequence ID" value="KAB8217412.1"/>
    <property type="molecule type" value="Genomic_DNA"/>
</dbReference>
<dbReference type="Gene3D" id="3.40.50.720">
    <property type="entry name" value="NAD(P)-binding Rossmann-like Domain"/>
    <property type="match status" value="1"/>
</dbReference>
<accession>A0A5N6EIH8</accession>
<keyword evidence="2" id="KW-0521">NADP</keyword>
<sequence length="317" mass="34167">MSEFDFDTEGKSVVERWGSLIEGKVSSCPYCASEGGLGGATALALASARPSHLILLARTENKVRTAVSTIKEISPETQPAFVHIELDDLDSVRRAAADVLSLTSKIDVLINNAGVMAIPWSKSKSGLEKTLAINNIGHFLLTKLLMPSILAAGPGSRIVNVTSAGYRMTPFFFDDWNFSDGQTYHPLAAYGQSKTANILFTVGLAQRYKEHDILSYAAHPGYIPGTSLLLHGPDLDPSTMDEVARKNTGFPFGPDPPKSLEQGISTTLVAALSPELTDASGAYMEDCQVCEARECARDPKLADRLWSLSERLASEAF</sequence>
<comment type="similarity">
    <text evidence="1 4">Belongs to the short-chain dehydrogenases/reductases (SDR) family.</text>
</comment>
<gene>
    <name evidence="5" type="ORF">BDV33DRAFT_232846</name>
</gene>
<evidence type="ECO:0000256" key="2">
    <source>
        <dbReference type="ARBA" id="ARBA00022857"/>
    </source>
</evidence>
<dbReference type="AlphaFoldDB" id="A0A5N6EIH8"/>
<reference evidence="5 6" key="1">
    <citation type="submission" date="2019-04" db="EMBL/GenBank/DDBJ databases">
        <title>Fungal friends and foes A comparative genomics study of 23 Aspergillus species from section Flavi.</title>
        <authorList>
            <consortium name="DOE Joint Genome Institute"/>
            <person name="Kjaerbolling I."/>
            <person name="Vesth T.C."/>
            <person name="Frisvad J.C."/>
            <person name="Nybo J.L."/>
            <person name="Theobald S."/>
            <person name="Kildgaard S."/>
            <person name="Petersen T.I."/>
            <person name="Kuo A."/>
            <person name="Sato A."/>
            <person name="Lyhne E.K."/>
            <person name="Kogle M.E."/>
            <person name="Wiebenga A."/>
            <person name="Kun R.S."/>
            <person name="Lubbers R.J."/>
            <person name="Makela M.R."/>
            <person name="Barry K."/>
            <person name="Chovatia M."/>
            <person name="Clum A."/>
            <person name="Daum C."/>
            <person name="Haridas S."/>
            <person name="He G."/>
            <person name="LaButti K."/>
            <person name="Lipzen A."/>
            <person name="Mondo S."/>
            <person name="Pangilinan J."/>
            <person name="Riley R."/>
            <person name="Salamov A."/>
            <person name="Simmons B.A."/>
            <person name="Magnuson J.K."/>
            <person name="Henrissat B."/>
            <person name="Mortensen U.H."/>
            <person name="Larsen T.O."/>
            <person name="De vries R.P."/>
            <person name="Grigoriev I.V."/>
            <person name="Machida M."/>
            <person name="Baker S.E."/>
            <person name="Andersen M.R."/>
        </authorList>
    </citation>
    <scope>NUCLEOTIDE SEQUENCE [LARGE SCALE GENOMIC DNA]</scope>
    <source>
        <strain evidence="5 6">CBS 126849</strain>
    </source>
</reference>
<dbReference type="PANTHER" id="PTHR24320">
    <property type="entry name" value="RETINOL DEHYDROGENASE"/>
    <property type="match status" value="1"/>
</dbReference>
<evidence type="ECO:0000313" key="5">
    <source>
        <dbReference type="EMBL" id="KAB8217412.1"/>
    </source>
</evidence>
<keyword evidence="3" id="KW-0560">Oxidoreductase</keyword>